<sequence>MAVSPVHMLKFSLWNPYSLSLDPDGPFPALYRLLTTPSPSIWSLDLGGFSGLCIFISGANSGCGAELARALSRVDCHLILATRNESRGQRVRQDLYRESKGVKAVVSVLELDMTSSKSVATLPSRLNKLSSHLDVVVLNAGTYQTEFRVCPETGWEETVQVNVVATTALTLMLHPFLCRAEAGRLLIVSSEAHAWASPQESSARNLLARLNQPAPYLCYQKYHISKLLLVLWAREISQQHMWRRVSVATVSPGFSRTALFRSFNSSPIARAVERLVCRESDQGAAQYVLALQGMAAGHGNGQFWSDGAWRESSAAASCERGREIQSTLYADVLAILRDASVLDEAWPQ</sequence>
<dbReference type="OrthoDB" id="542013at2759"/>
<dbReference type="PRINTS" id="PR00081">
    <property type="entry name" value="GDHRDH"/>
</dbReference>
<dbReference type="Pfam" id="PF00106">
    <property type="entry name" value="adh_short"/>
    <property type="match status" value="1"/>
</dbReference>
<dbReference type="PANTHER" id="PTHR43157:SF31">
    <property type="entry name" value="PHOSPHATIDYLINOSITOL-GLYCAN BIOSYNTHESIS CLASS F PROTEIN"/>
    <property type="match status" value="1"/>
</dbReference>
<protein>
    <recommendedName>
        <fullName evidence="4">Ketoreductase (KR) domain-containing protein</fullName>
    </recommendedName>
</protein>
<keyword evidence="3" id="KW-1185">Reference proteome</keyword>
<gene>
    <name evidence="2" type="ORF">HIM_04247</name>
</gene>
<dbReference type="InterPro" id="IPR036291">
    <property type="entry name" value="NAD(P)-bd_dom_sf"/>
</dbReference>
<dbReference type="AlphaFoldDB" id="A0A0F7ZVF4"/>
<dbReference type="PANTHER" id="PTHR43157">
    <property type="entry name" value="PHOSPHATIDYLINOSITOL-GLYCAN BIOSYNTHESIS CLASS F PROTEIN-RELATED"/>
    <property type="match status" value="1"/>
</dbReference>
<dbReference type="GO" id="GO:0016491">
    <property type="term" value="F:oxidoreductase activity"/>
    <property type="evidence" value="ECO:0007669"/>
    <property type="project" value="UniProtKB-KW"/>
</dbReference>
<name>A0A0F7ZVF4_9HYPO</name>
<dbReference type="Proteomes" id="UP000054481">
    <property type="component" value="Unassembled WGS sequence"/>
</dbReference>
<dbReference type="InterPro" id="IPR002347">
    <property type="entry name" value="SDR_fam"/>
</dbReference>
<dbReference type="EMBL" id="KQ030511">
    <property type="protein sequence ID" value="KJZ76518.1"/>
    <property type="molecule type" value="Genomic_DNA"/>
</dbReference>
<evidence type="ECO:0000256" key="1">
    <source>
        <dbReference type="ARBA" id="ARBA00023002"/>
    </source>
</evidence>
<proteinExistence type="predicted"/>
<evidence type="ECO:0008006" key="4">
    <source>
        <dbReference type="Google" id="ProtNLM"/>
    </source>
</evidence>
<organism evidence="2 3">
    <name type="scientific">Hirsutella minnesotensis 3608</name>
    <dbReference type="NCBI Taxonomy" id="1043627"/>
    <lineage>
        <taxon>Eukaryota</taxon>
        <taxon>Fungi</taxon>
        <taxon>Dikarya</taxon>
        <taxon>Ascomycota</taxon>
        <taxon>Pezizomycotina</taxon>
        <taxon>Sordariomycetes</taxon>
        <taxon>Hypocreomycetidae</taxon>
        <taxon>Hypocreales</taxon>
        <taxon>Ophiocordycipitaceae</taxon>
        <taxon>Hirsutella</taxon>
    </lineage>
</organism>
<reference evidence="2 3" key="1">
    <citation type="journal article" date="2014" name="Genome Biol. Evol.">
        <title>Comparative genomics and transcriptomics analyses reveal divergent lifestyle features of nematode endoparasitic fungus Hirsutella minnesotensis.</title>
        <authorList>
            <person name="Lai Y."/>
            <person name="Liu K."/>
            <person name="Zhang X."/>
            <person name="Zhang X."/>
            <person name="Li K."/>
            <person name="Wang N."/>
            <person name="Shu C."/>
            <person name="Wu Y."/>
            <person name="Wang C."/>
            <person name="Bushley K.E."/>
            <person name="Xiang M."/>
            <person name="Liu X."/>
        </authorList>
    </citation>
    <scope>NUCLEOTIDE SEQUENCE [LARGE SCALE GENOMIC DNA]</scope>
    <source>
        <strain evidence="2 3">3608</strain>
    </source>
</reference>
<dbReference type="Gene3D" id="3.40.50.720">
    <property type="entry name" value="NAD(P)-binding Rossmann-like Domain"/>
    <property type="match status" value="1"/>
</dbReference>
<dbReference type="SUPFAM" id="SSF51735">
    <property type="entry name" value="NAD(P)-binding Rossmann-fold domains"/>
    <property type="match status" value="1"/>
</dbReference>
<keyword evidence="1" id="KW-0560">Oxidoreductase</keyword>
<accession>A0A0F7ZVF4</accession>
<evidence type="ECO:0000313" key="3">
    <source>
        <dbReference type="Proteomes" id="UP000054481"/>
    </source>
</evidence>
<evidence type="ECO:0000313" key="2">
    <source>
        <dbReference type="EMBL" id="KJZ76518.1"/>
    </source>
</evidence>